<protein>
    <submittedName>
        <fullName evidence="4">Uncharacterized protein</fullName>
    </submittedName>
</protein>
<accession>A0A6P2D2J6</accession>
<dbReference type="Gene3D" id="2.40.50.100">
    <property type="match status" value="1"/>
</dbReference>
<dbReference type="KEGG" id="gms:SOIL9_23810"/>
<dbReference type="AlphaFoldDB" id="A0A6P2D2J6"/>
<sequence length="448" mass="47317">MRRDLSFVLAAALGVAPAVGCNQKSPPPGGAAPAPATPITVVKPERRAIKRVIEQPGTVTAFEETVLHAKLPGFVGKIADDPEKANRPPHDRQTDIGSRVKAGQVLAVLTMPELDEEWKQKVALVKQAEAEVVQSEKAAEAMKAGVTAAESLVTVAEAGVDRSQALYERWQKEVDRIAKLLGNGVGDSQTLDETKNQLRAAEAGQKEATARVTAARAAVKKAVADEAKAVADVVGAKAKLEVARAEVNRLDALRSYTAIKAPFDGVVTRRSVNTGDLVSGTEKTGLFTVARTDPVRVVVNVPEADAGQVAVGQDVRLALQGPEQVGKVIRTSWSLEPGSRTLRTEIDLPNEIGALRPGMFVHAKLTIELPAAWSVPAAAVGKSGDDAIMYTVESGKAARVTVQLIKGDGQFTQVRRYKKSSATDWTDVTGSEQFASPTAALADGQAVP</sequence>
<dbReference type="GO" id="GO:0015562">
    <property type="term" value="F:efflux transmembrane transporter activity"/>
    <property type="evidence" value="ECO:0007669"/>
    <property type="project" value="TreeGrafter"/>
</dbReference>
<dbReference type="RefSeq" id="WP_162669763.1">
    <property type="nucleotide sequence ID" value="NZ_LR593886.1"/>
</dbReference>
<dbReference type="Gene3D" id="2.40.30.170">
    <property type="match status" value="1"/>
</dbReference>
<feature type="domain" description="CusB-like beta-barrel" evidence="2">
    <location>
        <begin position="297"/>
        <end position="366"/>
    </location>
</feature>
<dbReference type="SUPFAM" id="SSF111369">
    <property type="entry name" value="HlyD-like secretion proteins"/>
    <property type="match status" value="1"/>
</dbReference>
<dbReference type="InterPro" id="IPR006143">
    <property type="entry name" value="RND_pump_MFP"/>
</dbReference>
<dbReference type="EMBL" id="LR593886">
    <property type="protein sequence ID" value="VTR95333.1"/>
    <property type="molecule type" value="Genomic_DNA"/>
</dbReference>
<dbReference type="PANTHER" id="PTHR30469:SF37">
    <property type="entry name" value="RAGD PROTEIN"/>
    <property type="match status" value="1"/>
</dbReference>
<dbReference type="Proteomes" id="UP000464178">
    <property type="component" value="Chromosome"/>
</dbReference>
<dbReference type="Gene3D" id="2.40.420.20">
    <property type="match status" value="1"/>
</dbReference>
<dbReference type="GO" id="GO:1990281">
    <property type="term" value="C:efflux pump complex"/>
    <property type="evidence" value="ECO:0007669"/>
    <property type="project" value="TreeGrafter"/>
</dbReference>
<dbReference type="NCBIfam" id="TIGR01730">
    <property type="entry name" value="RND_mfp"/>
    <property type="match status" value="1"/>
</dbReference>
<reference evidence="4 5" key="1">
    <citation type="submission" date="2019-05" db="EMBL/GenBank/DDBJ databases">
        <authorList>
            <consortium name="Science for Life Laboratories"/>
        </authorList>
    </citation>
    <scope>NUCLEOTIDE SEQUENCE [LARGE SCALE GENOMIC DNA]</scope>
    <source>
        <strain evidence="4">Soil9</strain>
    </source>
</reference>
<evidence type="ECO:0000259" key="2">
    <source>
        <dbReference type="Pfam" id="PF25954"/>
    </source>
</evidence>
<evidence type="ECO:0000313" key="4">
    <source>
        <dbReference type="EMBL" id="VTR95333.1"/>
    </source>
</evidence>
<evidence type="ECO:0000313" key="5">
    <source>
        <dbReference type="Proteomes" id="UP000464178"/>
    </source>
</evidence>
<dbReference type="Pfam" id="PF25973">
    <property type="entry name" value="BSH_CzcB"/>
    <property type="match status" value="1"/>
</dbReference>
<dbReference type="InterPro" id="IPR058647">
    <property type="entry name" value="BSH_CzcB-like"/>
</dbReference>
<dbReference type="Pfam" id="PF25954">
    <property type="entry name" value="Beta-barrel_RND_2"/>
    <property type="match status" value="1"/>
</dbReference>
<comment type="similarity">
    <text evidence="1">Belongs to the membrane fusion protein (MFP) (TC 8.A.1) family.</text>
</comment>
<evidence type="ECO:0000256" key="1">
    <source>
        <dbReference type="ARBA" id="ARBA00009477"/>
    </source>
</evidence>
<feature type="domain" description="CzcB-like barrel-sandwich hybrid" evidence="3">
    <location>
        <begin position="94"/>
        <end position="290"/>
    </location>
</feature>
<dbReference type="InterPro" id="IPR058792">
    <property type="entry name" value="Beta-barrel_RND_2"/>
</dbReference>
<dbReference type="Gene3D" id="1.10.287.470">
    <property type="entry name" value="Helix hairpin bin"/>
    <property type="match status" value="2"/>
</dbReference>
<gene>
    <name evidence="4" type="ORF">SOIL9_23810</name>
</gene>
<dbReference type="PANTHER" id="PTHR30469">
    <property type="entry name" value="MULTIDRUG RESISTANCE PROTEIN MDTA"/>
    <property type="match status" value="1"/>
</dbReference>
<name>A0A6P2D2J6_9BACT</name>
<evidence type="ECO:0000259" key="3">
    <source>
        <dbReference type="Pfam" id="PF25973"/>
    </source>
</evidence>
<organism evidence="4 5">
    <name type="scientific">Gemmata massiliana</name>
    <dbReference type="NCBI Taxonomy" id="1210884"/>
    <lineage>
        <taxon>Bacteria</taxon>
        <taxon>Pseudomonadati</taxon>
        <taxon>Planctomycetota</taxon>
        <taxon>Planctomycetia</taxon>
        <taxon>Gemmatales</taxon>
        <taxon>Gemmataceae</taxon>
        <taxon>Gemmata</taxon>
    </lineage>
</organism>
<proteinExistence type="inferred from homology"/>
<keyword evidence="5" id="KW-1185">Reference proteome</keyword>